<evidence type="ECO:0000259" key="1">
    <source>
        <dbReference type="Pfam" id="PF05685"/>
    </source>
</evidence>
<dbReference type="EMBL" id="JBHTIR010004327">
    <property type="protein sequence ID" value="MFD0857002.1"/>
    <property type="molecule type" value="Genomic_DNA"/>
</dbReference>
<dbReference type="InterPro" id="IPR011335">
    <property type="entry name" value="Restrct_endonuc-II-like"/>
</dbReference>
<dbReference type="SUPFAM" id="SSF52980">
    <property type="entry name" value="Restriction endonuclease-like"/>
    <property type="match status" value="1"/>
</dbReference>
<dbReference type="GO" id="GO:0004519">
    <property type="term" value="F:endonuclease activity"/>
    <property type="evidence" value="ECO:0007669"/>
    <property type="project" value="UniProtKB-KW"/>
</dbReference>
<dbReference type="Pfam" id="PF05685">
    <property type="entry name" value="Uma2"/>
    <property type="match status" value="1"/>
</dbReference>
<dbReference type="Proteomes" id="UP001597083">
    <property type="component" value="Unassembled WGS sequence"/>
</dbReference>
<keyword evidence="2" id="KW-0378">Hydrolase</keyword>
<dbReference type="Gene3D" id="3.90.1570.10">
    <property type="entry name" value="tt1808, chain A"/>
    <property type="match status" value="1"/>
</dbReference>
<proteinExistence type="predicted"/>
<feature type="domain" description="Putative restriction endonuclease" evidence="1">
    <location>
        <begin position="27"/>
        <end position="188"/>
    </location>
</feature>
<organism evidence="2 3">
    <name type="scientific">Actinomadura adrarensis</name>
    <dbReference type="NCBI Taxonomy" id="1819600"/>
    <lineage>
        <taxon>Bacteria</taxon>
        <taxon>Bacillati</taxon>
        <taxon>Actinomycetota</taxon>
        <taxon>Actinomycetes</taxon>
        <taxon>Streptosporangiales</taxon>
        <taxon>Thermomonosporaceae</taxon>
        <taxon>Actinomadura</taxon>
    </lineage>
</organism>
<evidence type="ECO:0000313" key="2">
    <source>
        <dbReference type="EMBL" id="MFD0857002.1"/>
    </source>
</evidence>
<gene>
    <name evidence="2" type="ORF">ACFQ07_32535</name>
</gene>
<evidence type="ECO:0000313" key="3">
    <source>
        <dbReference type="Proteomes" id="UP001597083"/>
    </source>
</evidence>
<keyword evidence="2" id="KW-0255">Endonuclease</keyword>
<reference evidence="3" key="1">
    <citation type="journal article" date="2019" name="Int. J. Syst. Evol. Microbiol.">
        <title>The Global Catalogue of Microorganisms (GCM) 10K type strain sequencing project: providing services to taxonomists for standard genome sequencing and annotation.</title>
        <authorList>
            <consortium name="The Broad Institute Genomics Platform"/>
            <consortium name="The Broad Institute Genome Sequencing Center for Infectious Disease"/>
            <person name="Wu L."/>
            <person name="Ma J."/>
        </authorList>
    </citation>
    <scope>NUCLEOTIDE SEQUENCE [LARGE SCALE GENOMIC DNA]</scope>
    <source>
        <strain evidence="3">JCM 31696</strain>
    </source>
</reference>
<name>A0ABW3CT87_9ACTN</name>
<dbReference type="PANTHER" id="PTHR35400:SF3">
    <property type="entry name" value="SLL1072 PROTEIN"/>
    <property type="match status" value="1"/>
</dbReference>
<protein>
    <submittedName>
        <fullName evidence="2">Uma2 family endonuclease</fullName>
    </submittedName>
</protein>
<comment type="caution">
    <text evidence="2">The sequence shown here is derived from an EMBL/GenBank/DDBJ whole genome shotgun (WGS) entry which is preliminary data.</text>
</comment>
<dbReference type="PANTHER" id="PTHR35400">
    <property type="entry name" value="SLR1083 PROTEIN"/>
    <property type="match status" value="1"/>
</dbReference>
<keyword evidence="3" id="KW-1185">Reference proteome</keyword>
<dbReference type="InterPro" id="IPR008538">
    <property type="entry name" value="Uma2"/>
</dbReference>
<dbReference type="CDD" id="cd06260">
    <property type="entry name" value="DUF820-like"/>
    <property type="match status" value="1"/>
</dbReference>
<sequence length="206" mass="23644">MAAESDDATTRSVPEWLIPPPDGFTADEFLQMRGLPRHTELIDGSLVFVSPQRKWHGRVILLLVNELDEQAPDGMRADHQMSVKLGERQCPEPDVLVVSEESLNRAERDTHYLADEVVLAVEVVSPESKERDRETKPLKYAAAGIRHFWRVEEDESQRHAVVYVHQLDLATRAYALTGIFHERLKISVPFDIDIDLTSAWERRRRP</sequence>
<keyword evidence="2" id="KW-0540">Nuclease</keyword>
<dbReference type="InterPro" id="IPR012296">
    <property type="entry name" value="Nuclease_put_TT1808"/>
</dbReference>
<accession>A0ABW3CT87</accession>